<feature type="domain" description="GmrSD restriction endonucleases N-terminal" evidence="1">
    <location>
        <begin position="6"/>
        <end position="238"/>
    </location>
</feature>
<evidence type="ECO:0000313" key="2">
    <source>
        <dbReference type="EMBL" id="TDD74488.1"/>
    </source>
</evidence>
<dbReference type="PANTHER" id="PTHR37292:SF2">
    <property type="entry name" value="DUF262 DOMAIN-CONTAINING PROTEIN"/>
    <property type="match status" value="1"/>
</dbReference>
<dbReference type="OrthoDB" id="9787127at2"/>
<dbReference type="PANTHER" id="PTHR37292">
    <property type="entry name" value="VNG6097C"/>
    <property type="match status" value="1"/>
</dbReference>
<dbReference type="Proteomes" id="UP000294513">
    <property type="component" value="Unassembled WGS sequence"/>
</dbReference>
<comment type="caution">
    <text evidence="2">The sequence shown here is derived from an EMBL/GenBank/DDBJ whole genome shotgun (WGS) entry which is preliminary data.</text>
</comment>
<name>A0A4R5ANG5_9ACTN</name>
<accession>A0A4R5ANG5</accession>
<reference evidence="2 3" key="1">
    <citation type="submission" date="2019-03" db="EMBL/GenBank/DDBJ databases">
        <title>Draft genome sequences of novel Actinobacteria.</title>
        <authorList>
            <person name="Sahin N."/>
            <person name="Ay H."/>
            <person name="Saygin H."/>
        </authorList>
    </citation>
    <scope>NUCLEOTIDE SEQUENCE [LARGE SCALE GENOMIC DNA]</scope>
    <source>
        <strain evidence="2 3">H3C3</strain>
    </source>
</reference>
<dbReference type="AlphaFoldDB" id="A0A4R5ANG5"/>
<proteinExistence type="predicted"/>
<gene>
    <name evidence="2" type="ORF">E1298_32650</name>
</gene>
<protein>
    <submittedName>
        <fullName evidence="2">DUF262 domain-containing protein</fullName>
    </submittedName>
</protein>
<evidence type="ECO:0000259" key="1">
    <source>
        <dbReference type="Pfam" id="PF03235"/>
    </source>
</evidence>
<organism evidence="2 3">
    <name type="scientific">Actinomadura rubrisoli</name>
    <dbReference type="NCBI Taxonomy" id="2530368"/>
    <lineage>
        <taxon>Bacteria</taxon>
        <taxon>Bacillati</taxon>
        <taxon>Actinomycetota</taxon>
        <taxon>Actinomycetes</taxon>
        <taxon>Streptosporangiales</taxon>
        <taxon>Thermomonosporaceae</taxon>
        <taxon>Actinomadura</taxon>
    </lineage>
</organism>
<keyword evidence="3" id="KW-1185">Reference proteome</keyword>
<evidence type="ECO:0000313" key="3">
    <source>
        <dbReference type="Proteomes" id="UP000294513"/>
    </source>
</evidence>
<dbReference type="Pfam" id="PF03235">
    <property type="entry name" value="GmrSD_N"/>
    <property type="match status" value="1"/>
</dbReference>
<dbReference type="EMBL" id="SMKU01000237">
    <property type="protein sequence ID" value="TDD74488.1"/>
    <property type="molecule type" value="Genomic_DNA"/>
</dbReference>
<dbReference type="InterPro" id="IPR004919">
    <property type="entry name" value="GmrSD_N"/>
</dbReference>
<sequence length="603" mass="68542">MVHDGRIQLPDFQRPWKWDDERIAALLATVTRDYPVGVMMALETGGPGTRFKPRPLSGAPVGRVEPELLLMDGQQRLTSLYQALHSEAPVETMDARKKKLRRWYYIDIDRAVNEDIDREDAILSVPEDRVLREDFGRGVAYDLSTTENEAAAGMFPFRLMLDTQKTMEWMFGFTAGDPARQRLWTRFTSKVLNNVGQYQIPIINLTKDTPKEAVCTVFEKVNTGGVPLNVFELVTASYAADPAYFEEKGKDFQLHEDWERIFNGLAANTMLVATSRAGGLGNTDFLQTVTLVSTYFRRRGRKGADPYSQPAASCKRKDILDLPLEEYLEWSPRVVDAYHWTARFLRRQCVFQVADIPYTTQLVALAAIRTVLGDETDSDETYAKIARWYWCGVFGEQYGGSPETRLPKDLEQVVAWVRGGREPASVGEAIFQEARLGTLRSRNSAAYKGVYAVLMRQGCKDWTHNREPIDERIFFGHQVGLYQIFPKSWCERNKVSRDKYESIVNKTLLAHRTGQLVGQRGPKNYLQSLETDTGLPGNWLDDIIATHLIDPACLREEDFERFYRERTTRLRELIEAAMGKSAIPAAVAPESADDYESDPELVA</sequence>